<evidence type="ECO:0000256" key="5">
    <source>
        <dbReference type="ARBA" id="ARBA00052218"/>
    </source>
</evidence>
<evidence type="ECO:0000256" key="8">
    <source>
        <dbReference type="ARBA" id="ARBA00066884"/>
    </source>
</evidence>
<dbReference type="PANTHER" id="PTHR10953:SF102">
    <property type="entry name" value="ADENYLYLTRANSFERASE AND SULFURTRANSFERASE MOCS3"/>
    <property type="match status" value="1"/>
</dbReference>
<evidence type="ECO:0000256" key="11">
    <source>
        <dbReference type="ARBA" id="ARBA00075328"/>
    </source>
</evidence>
<reference evidence="14 15" key="1">
    <citation type="journal article" date="2011" name="J. Bacteriol.">
        <title>Complete genome sequence of Polymorphum gilvum SL003B-26A1T, a crude oil-degrading bacterium from oil-polluted saline soil.</title>
        <authorList>
            <person name="Li S.G."/>
            <person name="Tang Y.Q."/>
            <person name="Nie Y."/>
            <person name="Cai M."/>
            <person name="Wu X.L."/>
        </authorList>
    </citation>
    <scope>NUCLEOTIDE SEQUENCE [LARGE SCALE GENOMIC DNA]</scope>
    <source>
        <strain evidence="15">LMG 25793 / CGMCC 1.9160 / SL003B-26A1</strain>
    </source>
</reference>
<evidence type="ECO:0000256" key="4">
    <source>
        <dbReference type="ARBA" id="ARBA00022840"/>
    </source>
</evidence>
<dbReference type="PANTHER" id="PTHR10953">
    <property type="entry name" value="UBIQUITIN-ACTIVATING ENZYME E1"/>
    <property type="match status" value="1"/>
</dbReference>
<keyword evidence="3" id="KW-0547">Nucleotide-binding</keyword>
<dbReference type="InterPro" id="IPR045886">
    <property type="entry name" value="ThiF/MoeB/HesA"/>
</dbReference>
<dbReference type="GO" id="GO:0008146">
    <property type="term" value="F:sulfotransferase activity"/>
    <property type="evidence" value="ECO:0007669"/>
    <property type="project" value="TreeGrafter"/>
</dbReference>
<name>F2IYE7_POLGS</name>
<evidence type="ECO:0000313" key="14">
    <source>
        <dbReference type="EMBL" id="ADZ68460.1"/>
    </source>
</evidence>
<evidence type="ECO:0000256" key="12">
    <source>
        <dbReference type="ARBA" id="ARBA00078531"/>
    </source>
</evidence>
<dbReference type="STRING" id="991905.SL003B_0021"/>
<dbReference type="GO" id="GO:0061605">
    <property type="term" value="F:molybdopterin-synthase adenylyltransferase activity"/>
    <property type="evidence" value="ECO:0007669"/>
    <property type="project" value="UniProtKB-EC"/>
</dbReference>
<comment type="function">
    <text evidence="6">Catalyzes the adenylation by ATP of the carboxyl group of the C-terminal glycine of sulfur carrier protein MoaD.</text>
</comment>
<evidence type="ECO:0000259" key="13">
    <source>
        <dbReference type="Pfam" id="PF00899"/>
    </source>
</evidence>
<accession>F2IYE7</accession>
<protein>
    <recommendedName>
        <fullName evidence="9">Molybdopterin-synthase adenylyltransferase</fullName>
        <ecNumber evidence="8">2.7.7.80</ecNumber>
    </recommendedName>
    <alternativeName>
        <fullName evidence="12">MoaD protein adenylase</fullName>
    </alternativeName>
    <alternativeName>
        <fullName evidence="10">Molybdopterin-converting factor subunit 1 adenylase</fullName>
    </alternativeName>
    <alternativeName>
        <fullName evidence="11">Sulfur carrier protein MoaD adenylyltransferase</fullName>
    </alternativeName>
</protein>
<comment type="catalytic activity">
    <reaction evidence="5">
        <text>[molybdopterin-synthase sulfur-carrier protein]-C-terminal Gly-Gly + ATP + H(+) = [molybdopterin-synthase sulfur-carrier protein]-C-terminal Gly-Gly-AMP + diphosphate</text>
        <dbReference type="Rhea" id="RHEA:43616"/>
        <dbReference type="Rhea" id="RHEA-COMP:12159"/>
        <dbReference type="Rhea" id="RHEA-COMP:12202"/>
        <dbReference type="ChEBI" id="CHEBI:15378"/>
        <dbReference type="ChEBI" id="CHEBI:30616"/>
        <dbReference type="ChEBI" id="CHEBI:33019"/>
        <dbReference type="ChEBI" id="CHEBI:90618"/>
        <dbReference type="ChEBI" id="CHEBI:90778"/>
        <dbReference type="EC" id="2.7.7.80"/>
    </reaction>
</comment>
<comment type="subunit">
    <text evidence="7">Homodimer. Forms a stable heterotetrameric complex of 2 MoeB and 2 MoaD during adenylation of MoaD.</text>
</comment>
<dbReference type="NCBIfam" id="NF004281">
    <property type="entry name" value="PRK05690.1"/>
    <property type="match status" value="1"/>
</dbReference>
<dbReference type="GO" id="GO:0005524">
    <property type="term" value="F:ATP binding"/>
    <property type="evidence" value="ECO:0007669"/>
    <property type="project" value="UniProtKB-KW"/>
</dbReference>
<keyword evidence="2" id="KW-0808">Transferase</keyword>
<evidence type="ECO:0000313" key="15">
    <source>
        <dbReference type="Proteomes" id="UP000008130"/>
    </source>
</evidence>
<evidence type="ECO:0000256" key="3">
    <source>
        <dbReference type="ARBA" id="ARBA00022741"/>
    </source>
</evidence>
<dbReference type="FunFam" id="3.40.50.720:FF:000033">
    <property type="entry name" value="Adenylyltransferase and sulfurtransferase MOCS3"/>
    <property type="match status" value="1"/>
</dbReference>
<evidence type="ECO:0000256" key="2">
    <source>
        <dbReference type="ARBA" id="ARBA00022679"/>
    </source>
</evidence>
<dbReference type="Gene3D" id="3.40.50.720">
    <property type="entry name" value="NAD(P)-binding Rossmann-like Domain"/>
    <property type="match status" value="1"/>
</dbReference>
<evidence type="ECO:0000256" key="10">
    <source>
        <dbReference type="ARBA" id="ARBA00075110"/>
    </source>
</evidence>
<evidence type="ECO:0000256" key="1">
    <source>
        <dbReference type="ARBA" id="ARBA00009919"/>
    </source>
</evidence>
<comment type="similarity">
    <text evidence="1">Belongs to the HesA/MoeB/ThiF family.</text>
</comment>
<dbReference type="GO" id="GO:0004792">
    <property type="term" value="F:thiosulfate-cyanide sulfurtransferase activity"/>
    <property type="evidence" value="ECO:0007669"/>
    <property type="project" value="TreeGrafter"/>
</dbReference>
<gene>
    <name evidence="14" type="ordered locus">SL003B_0021</name>
</gene>
<dbReference type="OrthoDB" id="9804286at2"/>
<dbReference type="Proteomes" id="UP000008130">
    <property type="component" value="Chromosome"/>
</dbReference>
<evidence type="ECO:0000256" key="6">
    <source>
        <dbReference type="ARBA" id="ARBA00055169"/>
    </source>
</evidence>
<dbReference type="HOGENOM" id="CLU_013325_10_0_5"/>
<dbReference type="GO" id="GO:0005829">
    <property type="term" value="C:cytosol"/>
    <property type="evidence" value="ECO:0007669"/>
    <property type="project" value="TreeGrafter"/>
</dbReference>
<keyword evidence="4" id="KW-0067">ATP-binding</keyword>
<dbReference type="CDD" id="cd00757">
    <property type="entry name" value="ThiF_MoeB_HesA_family"/>
    <property type="match status" value="1"/>
</dbReference>
<dbReference type="Pfam" id="PF00899">
    <property type="entry name" value="ThiF"/>
    <property type="match status" value="1"/>
</dbReference>
<proteinExistence type="inferred from homology"/>
<keyword evidence="15" id="KW-1185">Reference proteome</keyword>
<dbReference type="eggNOG" id="COG0476">
    <property type="taxonomic scope" value="Bacteria"/>
</dbReference>
<dbReference type="AlphaFoldDB" id="F2IYE7"/>
<dbReference type="InterPro" id="IPR000594">
    <property type="entry name" value="ThiF_NAD_FAD-bd"/>
</dbReference>
<dbReference type="GO" id="GO:0008641">
    <property type="term" value="F:ubiquitin-like modifier activating enzyme activity"/>
    <property type="evidence" value="ECO:0007669"/>
    <property type="project" value="InterPro"/>
</dbReference>
<dbReference type="EMBL" id="CP002568">
    <property type="protein sequence ID" value="ADZ68460.1"/>
    <property type="molecule type" value="Genomic_DNA"/>
</dbReference>
<evidence type="ECO:0000256" key="7">
    <source>
        <dbReference type="ARBA" id="ARBA00063809"/>
    </source>
</evidence>
<organism evidence="14 15">
    <name type="scientific">Polymorphum gilvum (strain LMG 25793 / CGMCC 1.9160 / SL003B-26A1)</name>
    <dbReference type="NCBI Taxonomy" id="991905"/>
    <lineage>
        <taxon>Bacteria</taxon>
        <taxon>Pseudomonadati</taxon>
        <taxon>Pseudomonadota</taxon>
        <taxon>Alphaproteobacteria</taxon>
        <taxon>Rhodobacterales</taxon>
        <taxon>Paracoccaceae</taxon>
        <taxon>Polymorphum</taxon>
    </lineage>
</organism>
<dbReference type="RefSeq" id="WP_013650784.1">
    <property type="nucleotide sequence ID" value="NC_015259.1"/>
</dbReference>
<dbReference type="PATRIC" id="fig|991905.3.peg.23"/>
<dbReference type="KEGG" id="pgv:SL003B_0021"/>
<feature type="domain" description="THIF-type NAD/FAD binding fold" evidence="13">
    <location>
        <begin position="10"/>
        <end position="244"/>
    </location>
</feature>
<dbReference type="InterPro" id="IPR035985">
    <property type="entry name" value="Ubiquitin-activating_enz"/>
</dbReference>
<dbReference type="EC" id="2.7.7.80" evidence="8"/>
<sequence length="267" mass="28239">MLSPAELERYARHIVLQEVGGPGQHRLKGARVLVVGAGGLGAPVLQYLAAAGIGTLGIVDDDTVSLSNLQRQVIHDTGMLGEPKVASAAEAIARLNPHVRVEPHPTRLAPHNAMALVSGYDLVVDGTDNFATRYLVSDACFFAEKPLVTAAVGRFDGSLTTLKPYEAGPDGTPNPTYRCLFPAPPPEGLLPTCAEAGILGALTGILGAMQALEAIKEIAGVGEGLVGRLVLFDARSFRMDTIRYRWSPKNPLTGDTRKTWAELIDAA</sequence>
<evidence type="ECO:0000256" key="9">
    <source>
        <dbReference type="ARBA" id="ARBA00073635"/>
    </source>
</evidence>
<dbReference type="SUPFAM" id="SSF69572">
    <property type="entry name" value="Activating enzymes of the ubiquitin-like proteins"/>
    <property type="match status" value="1"/>
</dbReference>